<name>A0A290XEM6_9GAMM</name>
<dbReference type="PANTHER" id="PTHR30015">
    <property type="entry name" value="MRR RESTRICTION SYSTEM PROTEIN"/>
    <property type="match status" value="1"/>
</dbReference>
<dbReference type="InterPro" id="IPR052906">
    <property type="entry name" value="Type_IV_Methyl-Rstrct_Enzyme"/>
</dbReference>
<feature type="region of interest" description="Disordered" evidence="1">
    <location>
        <begin position="203"/>
        <end position="232"/>
    </location>
</feature>
<dbReference type="Proteomes" id="UP000218968">
    <property type="component" value="Chromosome"/>
</dbReference>
<gene>
    <name evidence="4" type="ORF">CNR27_09125</name>
</gene>
<feature type="transmembrane region" description="Helical" evidence="2">
    <location>
        <begin position="180"/>
        <end position="198"/>
    </location>
</feature>
<feature type="region of interest" description="Disordered" evidence="1">
    <location>
        <begin position="289"/>
        <end position="309"/>
    </location>
</feature>
<evidence type="ECO:0000256" key="2">
    <source>
        <dbReference type="SAM" id="Phobius"/>
    </source>
</evidence>
<keyword evidence="2" id="KW-0812">Transmembrane</keyword>
<dbReference type="GO" id="GO:0003677">
    <property type="term" value="F:DNA binding"/>
    <property type="evidence" value="ECO:0007669"/>
    <property type="project" value="InterPro"/>
</dbReference>
<keyword evidence="2" id="KW-1133">Transmembrane helix</keyword>
<feature type="compositionally biased region" description="Low complexity" evidence="1">
    <location>
        <begin position="203"/>
        <end position="219"/>
    </location>
</feature>
<sequence length="309" mass="33540">MYTDTGMTTQWLGAIGVAIVIGFAISFYFLGFQRRRDEAAAGIVALSAISWRGFIGMVLQALRRRGYVQVVDREDVSGDRDYMLERDGARWLLSCKHGSTYLLGRNAVQALSSEVLLKSAAGGFLVTQGRIDDEARRAAGKQRIELLDGATLWPELRDLMPADELEAIRAKTGAVARQRVLLGWLFALLAGVATYLALPAPEPAATPSAAGETSAPAEPVRIEAPPPAPVEQQRSDLARALVTLPGVDRAIWITGSTLQVFVARVDDQATVDAVCALVLRHPDLTSSRLQLTPPANSDQPTRFRQCRSF</sequence>
<dbReference type="EMBL" id="CP023406">
    <property type="protein sequence ID" value="ATD67577.1"/>
    <property type="molecule type" value="Genomic_DNA"/>
</dbReference>
<dbReference type="InterPro" id="IPR011335">
    <property type="entry name" value="Restrct_endonuc-II-like"/>
</dbReference>
<dbReference type="InterPro" id="IPR007560">
    <property type="entry name" value="Restrct_endonuc_IV_Mrr"/>
</dbReference>
<accession>A0A290XEM6</accession>
<evidence type="ECO:0000313" key="4">
    <source>
        <dbReference type="EMBL" id="ATD67577.1"/>
    </source>
</evidence>
<keyword evidence="5" id="KW-1185">Reference proteome</keyword>
<dbReference type="PANTHER" id="PTHR30015:SF7">
    <property type="entry name" value="TYPE IV METHYL-DIRECTED RESTRICTION ENZYME ECOKMRR"/>
    <property type="match status" value="1"/>
</dbReference>
<evidence type="ECO:0000259" key="3">
    <source>
        <dbReference type="Pfam" id="PF04471"/>
    </source>
</evidence>
<dbReference type="KEGG" id="lum:CNR27_09125"/>
<evidence type="ECO:0000313" key="5">
    <source>
        <dbReference type="Proteomes" id="UP000218968"/>
    </source>
</evidence>
<dbReference type="AlphaFoldDB" id="A0A290XEM6"/>
<dbReference type="SUPFAM" id="SSF52980">
    <property type="entry name" value="Restriction endonuclease-like"/>
    <property type="match status" value="1"/>
</dbReference>
<dbReference type="GO" id="GO:0015666">
    <property type="term" value="F:restriction endodeoxyribonuclease activity"/>
    <property type="evidence" value="ECO:0007669"/>
    <property type="project" value="TreeGrafter"/>
</dbReference>
<proteinExistence type="predicted"/>
<organism evidence="4 5">
    <name type="scientific">Luteimonas chenhongjianii</name>
    <dbReference type="NCBI Taxonomy" id="2006110"/>
    <lineage>
        <taxon>Bacteria</taxon>
        <taxon>Pseudomonadati</taxon>
        <taxon>Pseudomonadota</taxon>
        <taxon>Gammaproteobacteria</taxon>
        <taxon>Lysobacterales</taxon>
        <taxon>Lysobacteraceae</taxon>
        <taxon>Luteimonas</taxon>
    </lineage>
</organism>
<evidence type="ECO:0000256" key="1">
    <source>
        <dbReference type="SAM" id="MobiDB-lite"/>
    </source>
</evidence>
<feature type="transmembrane region" description="Helical" evidence="2">
    <location>
        <begin position="12"/>
        <end position="33"/>
    </location>
</feature>
<reference evidence="5" key="1">
    <citation type="submission" date="2017-09" db="EMBL/GenBank/DDBJ databases">
        <title>Luteimonas liuhanmingii sp.nov., isolated from the intestinal contents of Tibetan Plateau Pika in Yushu, Qinghai Province, China.</title>
        <authorList>
            <person name="Gui Z."/>
        </authorList>
    </citation>
    <scope>NUCLEOTIDE SEQUENCE [LARGE SCALE GENOMIC DNA]</scope>
    <source>
        <strain evidence="5">100111</strain>
    </source>
</reference>
<dbReference type="GO" id="GO:0009307">
    <property type="term" value="P:DNA restriction-modification system"/>
    <property type="evidence" value="ECO:0007669"/>
    <property type="project" value="InterPro"/>
</dbReference>
<dbReference type="Pfam" id="PF04471">
    <property type="entry name" value="Mrr_cat"/>
    <property type="match status" value="1"/>
</dbReference>
<protein>
    <recommendedName>
        <fullName evidence="3">Restriction endonuclease type IV Mrr domain-containing protein</fullName>
    </recommendedName>
</protein>
<keyword evidence="2" id="KW-0472">Membrane</keyword>
<feature type="domain" description="Restriction endonuclease type IV Mrr" evidence="3">
    <location>
        <begin position="47"/>
        <end position="152"/>
    </location>
</feature>